<sequence length="520" mass="49611">MPTDYAAGAMVAQTVNALQAVMNDIDQKAQADKALQGPLNTAAQMWQASYETITTAAQAFPRASEKLVGNWQSPAPVAIYKDAAAASTNSLVSASAAILGSNGPGSNQGGASIPAMLTGLANYIGVVAGATAQAKAALDKAIEQFNSDLGAQALEKLFVDLNRPIVVAAGGQLSALAAEYERLGPQLLGTAQQLQWKGPGAGNTVPPGGPSTRPGSSPDGPSAQTDGGDQPGGGPGGAPGEEQPGGAPGGGPGGAPGGTPGGGAPGDVPGGMPGGVPVGSVPGGLPNGQGTGLAGLPTAVRPPSIEQFTPPNIPAASVTTPSGGLPVGGVPVPGGLGRGIGGGGLGGGLGGAGGGGVGKADLPKAGGVGGVTGDKPIARAGEQLSPQPAPSGGRAPGSPAGTGLAGTPAAGAGAGGGVPPMMPPGAGMGAGGSGGRAGKSGAAGTIRPVGRKRDRQNDETPGVPVGLRGKAGKDLPGAFPVAPVTARRRPEKAPAETLQLLDEDLWKVEDEPAAARRYAN</sequence>
<protein>
    <recommendedName>
        <fullName evidence="3">PPE family protein</fullName>
    </recommendedName>
</protein>
<accession>A0AAU7TI49</accession>
<feature type="compositionally biased region" description="Gly residues" evidence="1">
    <location>
        <begin position="229"/>
        <end position="239"/>
    </location>
</feature>
<evidence type="ECO:0000256" key="1">
    <source>
        <dbReference type="SAM" id="MobiDB-lite"/>
    </source>
</evidence>
<dbReference type="AlphaFoldDB" id="A0AAU7TI49"/>
<name>A0AAU7TI49_9ACTN</name>
<organism evidence="2">
    <name type="scientific">Kribbella sp. HUAS MG21</name>
    <dbReference type="NCBI Taxonomy" id="3160966"/>
    <lineage>
        <taxon>Bacteria</taxon>
        <taxon>Bacillati</taxon>
        <taxon>Actinomycetota</taxon>
        <taxon>Actinomycetes</taxon>
        <taxon>Propionibacteriales</taxon>
        <taxon>Kribbellaceae</taxon>
        <taxon>Kribbella</taxon>
    </lineage>
</organism>
<feature type="region of interest" description="Disordered" evidence="1">
    <location>
        <begin position="367"/>
        <end position="495"/>
    </location>
</feature>
<dbReference type="RefSeq" id="WP_350279202.1">
    <property type="nucleotide sequence ID" value="NZ_CP158165.1"/>
</dbReference>
<feature type="compositionally biased region" description="Low complexity" evidence="1">
    <location>
        <begin position="210"/>
        <end position="222"/>
    </location>
</feature>
<proteinExistence type="predicted"/>
<evidence type="ECO:0000313" key="2">
    <source>
        <dbReference type="EMBL" id="XBV26403.1"/>
    </source>
</evidence>
<feature type="compositionally biased region" description="Gly residues" evidence="1">
    <location>
        <begin position="426"/>
        <end position="438"/>
    </location>
</feature>
<reference evidence="2" key="1">
    <citation type="submission" date="2024-06" db="EMBL/GenBank/DDBJ databases">
        <title>Kribbella sp. strain HUAS MG21 genome sequences.</title>
        <authorList>
            <person name="Mo P."/>
        </authorList>
    </citation>
    <scope>NUCLEOTIDE SEQUENCE</scope>
    <source>
        <strain evidence="2">HUAS MG21</strain>
    </source>
</reference>
<feature type="compositionally biased region" description="Low complexity" evidence="1">
    <location>
        <begin position="390"/>
        <end position="411"/>
    </location>
</feature>
<dbReference type="EMBL" id="CP158165">
    <property type="protein sequence ID" value="XBV26403.1"/>
    <property type="molecule type" value="Genomic_DNA"/>
</dbReference>
<feature type="compositionally biased region" description="Gly residues" evidence="1">
    <location>
        <begin position="246"/>
        <end position="293"/>
    </location>
</feature>
<evidence type="ECO:0008006" key="3">
    <source>
        <dbReference type="Google" id="ProtNLM"/>
    </source>
</evidence>
<feature type="region of interest" description="Disordered" evidence="1">
    <location>
        <begin position="196"/>
        <end position="330"/>
    </location>
</feature>
<gene>
    <name evidence="2" type="ORF">ABN611_08220</name>
</gene>